<dbReference type="AlphaFoldDB" id="A0A0F7HJ29"/>
<dbReference type="InterPro" id="IPR020908">
    <property type="entry name" value="UPF0738"/>
</dbReference>
<dbReference type="EMBL" id="CP011366">
    <property type="protein sequence ID" value="AKG73359.1"/>
    <property type="molecule type" value="Genomic_DNA"/>
</dbReference>
<evidence type="ECO:0000313" key="4">
    <source>
        <dbReference type="Proteomes" id="UP000183090"/>
    </source>
</evidence>
<reference evidence="2 4" key="3">
    <citation type="submission" date="2016-10" db="EMBL/GenBank/DDBJ databases">
        <authorList>
            <person name="Varghese N."/>
            <person name="Submissions S."/>
        </authorList>
    </citation>
    <scope>NUCLEOTIDE SEQUENCE [LARGE SCALE GENOMIC DNA]</scope>
    <source>
        <strain evidence="2 4">CGMCC 1.6501</strain>
    </source>
</reference>
<accession>A0A0F7HJ29</accession>
<keyword evidence="3" id="KW-1185">Reference proteome</keyword>
<dbReference type="Pfam" id="PF19785">
    <property type="entry name" value="UPF0738"/>
    <property type="match status" value="1"/>
</dbReference>
<organism evidence="2 4">
    <name type="scientific">Salinicoccus halodurans</name>
    <dbReference type="NCBI Taxonomy" id="407035"/>
    <lineage>
        <taxon>Bacteria</taxon>
        <taxon>Bacillati</taxon>
        <taxon>Bacillota</taxon>
        <taxon>Bacilli</taxon>
        <taxon>Bacillales</taxon>
        <taxon>Staphylococcaceae</taxon>
        <taxon>Salinicoccus</taxon>
    </lineage>
</organism>
<proteinExistence type="predicted"/>
<dbReference type="Proteomes" id="UP000034029">
    <property type="component" value="Chromosome"/>
</dbReference>
<name>A0A0F7HJ29_9STAP</name>
<dbReference type="KEGG" id="shv:AAT16_03460"/>
<protein>
    <submittedName>
        <fullName evidence="2">Uncharacterized protein</fullName>
    </submittedName>
</protein>
<sequence>MDIYVDEIKYEEKALKCHAEQEIKGMTAASRMIVDSDNMSFIYLLDDGEEFQRVHFVKETWSMLNDFKDTQIVLNDEVILTDFWEEMDFLLDNIVDNNNYGKEFESAVREQFGL</sequence>
<evidence type="ECO:0000313" key="2">
    <source>
        <dbReference type="EMBL" id="SFK81937.1"/>
    </source>
</evidence>
<gene>
    <name evidence="1" type="ORF">AAT16_03460</name>
    <name evidence="2" type="ORF">SAMN05216235_1828</name>
</gene>
<dbReference type="EMBL" id="FOTB01000004">
    <property type="protein sequence ID" value="SFK81937.1"/>
    <property type="molecule type" value="Genomic_DNA"/>
</dbReference>
<reference evidence="1 3" key="1">
    <citation type="journal article" date="2015" name="Int. J. Syst. Evol. Microbiol.">
        <title>Complete genome sequence of Salinicoccus halodurans H3B36, isolated from the Qaidam Basin in China.</title>
        <authorList>
            <person name="Jiang K."/>
            <person name="Xue Y."/>
            <person name="Ma Y."/>
        </authorList>
    </citation>
    <scope>NUCLEOTIDE SEQUENCE [LARGE SCALE GENOMIC DNA]</scope>
    <source>
        <strain evidence="1 3">H3B36</strain>
    </source>
</reference>
<dbReference type="OrthoDB" id="2966478at2"/>
<evidence type="ECO:0000313" key="3">
    <source>
        <dbReference type="Proteomes" id="UP000034029"/>
    </source>
</evidence>
<evidence type="ECO:0000313" key="1">
    <source>
        <dbReference type="EMBL" id="AKG73359.1"/>
    </source>
</evidence>
<dbReference type="Proteomes" id="UP000183090">
    <property type="component" value="Unassembled WGS sequence"/>
</dbReference>
<dbReference type="RefSeq" id="WP_046789549.1">
    <property type="nucleotide sequence ID" value="NZ_CP011366.1"/>
</dbReference>
<reference evidence="3" key="2">
    <citation type="submission" date="2015-04" db="EMBL/GenBank/DDBJ databases">
        <title>Complete genome sequence of Salinicoccus halodurans strain H3B36, isolated from the Qaidam basin of China.</title>
        <authorList>
            <person name="Ma Y."/>
            <person name="Jiang K."/>
            <person name="Xue Y."/>
        </authorList>
    </citation>
    <scope>NUCLEOTIDE SEQUENCE [LARGE SCALE GENOMIC DNA]</scope>
    <source>
        <strain evidence="3">H3B36</strain>
    </source>
</reference>